<sequence length="380" mass="45083">MVDVKKGMKVKIYPTQEQKDCFHRNFGCCRKAHNVVLDKYNKMHSNVSNLRPTFTFLNKLLNEAKREFPYLEDVESTSLQQEIRDLPTSFDNFFKNPSHFNKPHFHKKKTVKLSFRQTIRQDIRIIQKNKMILRKYGKVKFHTSQEYFQILNDKNTKFNNVTISFDGIDYFATFNIDFTEEEWELTGKNVGCDINSYVNGWLVTSDEEKEYFDIDHENQMVKLINRIMAKCTNGSKKWKKQKIRLLKWYHQRSNKLDDYIEKLSTEMVKKYDAIVFEKNYSKIKILIGGEQNLVFPLTKFITKLQDKFARHKPQAEGVVFVDAKYTSKKCHFCGNINHELDVKTRKWKCPNCGKILDRDINAAINILNRWDYGDSLENAK</sequence>
<keyword evidence="11" id="KW-1185">Reference proteome</keyword>
<evidence type="ECO:0000256" key="3">
    <source>
        <dbReference type="ARBA" id="ARBA00022723"/>
    </source>
</evidence>
<evidence type="ECO:0000313" key="11">
    <source>
        <dbReference type="Proteomes" id="UP000067738"/>
    </source>
</evidence>
<gene>
    <name evidence="10" type="ORF">sm9_0157</name>
</gene>
<dbReference type="InterPro" id="IPR010095">
    <property type="entry name" value="Cas12f1-like_TNB"/>
</dbReference>
<dbReference type="GeneID" id="26735136"/>
<dbReference type="Pfam" id="PF12323">
    <property type="entry name" value="HTH_OrfB_IS605"/>
    <property type="match status" value="1"/>
</dbReference>
<evidence type="ECO:0000259" key="7">
    <source>
        <dbReference type="Pfam" id="PF01385"/>
    </source>
</evidence>
<protein>
    <submittedName>
        <fullName evidence="10">Transposase</fullName>
    </submittedName>
</protein>
<accession>A0A0U2L351</accession>
<feature type="domain" description="Transposase putative helix-turn-helix" evidence="9">
    <location>
        <begin position="1"/>
        <end position="44"/>
    </location>
</feature>
<dbReference type="GO" id="GO:0046872">
    <property type="term" value="F:metal ion binding"/>
    <property type="evidence" value="ECO:0007669"/>
    <property type="project" value="UniProtKB-KW"/>
</dbReference>
<dbReference type="OrthoDB" id="74325at2157"/>
<dbReference type="GO" id="GO:0006310">
    <property type="term" value="P:DNA recombination"/>
    <property type="evidence" value="ECO:0007669"/>
    <property type="project" value="UniProtKB-KW"/>
</dbReference>
<dbReference type="RefSeq" id="WP_058738326.1">
    <property type="nucleotide sequence ID" value="NZ_CP011266.1"/>
</dbReference>
<keyword evidence="6" id="KW-0233">DNA recombination</keyword>
<dbReference type="PATRIC" id="fig|230361.4.peg.158"/>
<evidence type="ECO:0000256" key="2">
    <source>
        <dbReference type="ARBA" id="ARBA00022578"/>
    </source>
</evidence>
<evidence type="ECO:0000256" key="6">
    <source>
        <dbReference type="ARBA" id="ARBA00023172"/>
    </source>
</evidence>
<dbReference type="InterPro" id="IPR001959">
    <property type="entry name" value="Transposase"/>
</dbReference>
<evidence type="ECO:0000256" key="1">
    <source>
        <dbReference type="ARBA" id="ARBA00008761"/>
    </source>
</evidence>
<evidence type="ECO:0000259" key="8">
    <source>
        <dbReference type="Pfam" id="PF07282"/>
    </source>
</evidence>
<feature type="domain" description="Probable transposase IS891/IS1136/IS1341" evidence="7">
    <location>
        <begin position="181"/>
        <end position="278"/>
    </location>
</feature>
<keyword evidence="4" id="KW-0862">Zinc</keyword>
<comment type="similarity">
    <text evidence="1">In the C-terminal section; belongs to the transposase 35 family.</text>
</comment>
<keyword evidence="2" id="KW-0815">Transposition</keyword>
<dbReference type="Pfam" id="PF01385">
    <property type="entry name" value="OrfB_IS605"/>
    <property type="match status" value="1"/>
</dbReference>
<dbReference type="AlphaFoldDB" id="A0A0U2L351"/>
<dbReference type="Proteomes" id="UP000067738">
    <property type="component" value="Chromosome"/>
</dbReference>
<keyword evidence="3" id="KW-0479">Metal-binding</keyword>
<dbReference type="GO" id="GO:0032196">
    <property type="term" value="P:transposition"/>
    <property type="evidence" value="ECO:0007669"/>
    <property type="project" value="UniProtKB-KW"/>
</dbReference>
<dbReference type="GO" id="GO:0003677">
    <property type="term" value="F:DNA binding"/>
    <property type="evidence" value="ECO:0007669"/>
    <property type="project" value="UniProtKB-KW"/>
</dbReference>
<evidence type="ECO:0000256" key="5">
    <source>
        <dbReference type="ARBA" id="ARBA00023125"/>
    </source>
</evidence>
<evidence type="ECO:0000259" key="9">
    <source>
        <dbReference type="Pfam" id="PF12323"/>
    </source>
</evidence>
<dbReference type="KEGG" id="mmil:sm9_0157"/>
<evidence type="ECO:0000256" key="4">
    <source>
        <dbReference type="ARBA" id="ARBA00022833"/>
    </source>
</evidence>
<dbReference type="Pfam" id="PF07282">
    <property type="entry name" value="Cas12f1-like_TNB"/>
    <property type="match status" value="1"/>
</dbReference>
<dbReference type="InterPro" id="IPR021027">
    <property type="entry name" value="Transposase_put_HTH"/>
</dbReference>
<proteinExistence type="inferred from homology"/>
<keyword evidence="5" id="KW-0238">DNA-binding</keyword>
<feature type="domain" description="Cas12f1-like TNB" evidence="8">
    <location>
        <begin position="299"/>
        <end position="366"/>
    </location>
</feature>
<organism evidence="10 11">
    <name type="scientific">Methanobrevibacter millerae</name>
    <dbReference type="NCBI Taxonomy" id="230361"/>
    <lineage>
        <taxon>Archaea</taxon>
        <taxon>Methanobacteriati</taxon>
        <taxon>Methanobacteriota</taxon>
        <taxon>Methanomada group</taxon>
        <taxon>Methanobacteria</taxon>
        <taxon>Methanobacteriales</taxon>
        <taxon>Methanobacteriaceae</taxon>
        <taxon>Methanobrevibacter</taxon>
    </lineage>
</organism>
<name>A0A0U2L351_9EURY</name>
<dbReference type="NCBIfam" id="NF040570">
    <property type="entry name" value="guided_TnpB"/>
    <property type="match status" value="1"/>
</dbReference>
<dbReference type="EMBL" id="CP011266">
    <property type="protein sequence ID" value="ALT67966.1"/>
    <property type="molecule type" value="Genomic_DNA"/>
</dbReference>
<evidence type="ECO:0000313" key="10">
    <source>
        <dbReference type="EMBL" id="ALT67966.1"/>
    </source>
</evidence>
<reference evidence="10 11" key="1">
    <citation type="submission" date="2015-04" db="EMBL/GenBank/DDBJ databases">
        <title>The complete genome sequence of the rumen methanogen Methanobrevibacter millerae SM9.</title>
        <authorList>
            <person name="Leahy S.C."/>
            <person name="Kelly W.J."/>
            <person name="Pacheco D.M."/>
            <person name="Li D."/>
            <person name="Altermann E."/>
            <person name="Attwood G.T."/>
        </authorList>
    </citation>
    <scope>NUCLEOTIDE SEQUENCE [LARGE SCALE GENOMIC DNA]</scope>
    <source>
        <strain evidence="10 11">SM9</strain>
    </source>
</reference>